<dbReference type="HOGENOM" id="CLU_1958030_0_0_10"/>
<protein>
    <submittedName>
        <fullName evidence="2">Uncharacterized protein</fullName>
    </submittedName>
</protein>
<reference evidence="3" key="1">
    <citation type="journal article" date="2012" name="Stand. Genomic Sci.">
        <title>Permanent draft genome sequence of the gliding predator Saprospira grandis strain Sa g1 (= HR1).</title>
        <authorList>
            <person name="Mavromatis K."/>
            <person name="Chertkov O."/>
            <person name="Lapidus A."/>
            <person name="Nolan M."/>
            <person name="Lucas S."/>
            <person name="Tice H."/>
            <person name="Del Rio T.G."/>
            <person name="Cheng J.F."/>
            <person name="Han C."/>
            <person name="Tapia R."/>
            <person name="Bruce D."/>
            <person name="Goodwin L.A."/>
            <person name="Pitluck S."/>
            <person name="Huntemann M."/>
            <person name="Liolios K."/>
            <person name="Pagani I."/>
            <person name="Ivanova N."/>
            <person name="Mikhailova N."/>
            <person name="Pati A."/>
            <person name="Chen A."/>
            <person name="Palaniappan K."/>
            <person name="Land M."/>
            <person name="Brambilla E.M."/>
            <person name="Rohde M."/>
            <person name="Spring S."/>
            <person name="Goker M."/>
            <person name="Detter J.C."/>
            <person name="Bristow J."/>
            <person name="Eisen J.A."/>
            <person name="Markowitz V."/>
            <person name="Hugenholtz P."/>
            <person name="Kyrpides N.C."/>
            <person name="Klenk H.P."/>
            <person name="Woyke T."/>
        </authorList>
    </citation>
    <scope>NUCLEOTIDE SEQUENCE [LARGE SCALE GENOMIC DNA]</scope>
    <source>
        <strain evidence="3">DSM 2844</strain>
    </source>
</reference>
<dbReference type="EMBL" id="JH719942">
    <property type="protein sequence ID" value="EJF54731.1"/>
    <property type="molecule type" value="Genomic_DNA"/>
</dbReference>
<name>J0XZT4_9BACT</name>
<accession>J0XZT4</accession>
<organism evidence="2 3">
    <name type="scientific">Saprospira grandis DSM 2844</name>
    <dbReference type="NCBI Taxonomy" id="694433"/>
    <lineage>
        <taxon>Bacteria</taxon>
        <taxon>Pseudomonadati</taxon>
        <taxon>Bacteroidota</taxon>
        <taxon>Saprospiria</taxon>
        <taxon>Saprospirales</taxon>
        <taxon>Saprospiraceae</taxon>
        <taxon>Saprospira</taxon>
    </lineage>
</organism>
<feature type="transmembrane region" description="Helical" evidence="1">
    <location>
        <begin position="7"/>
        <end position="25"/>
    </location>
</feature>
<keyword evidence="1" id="KW-0812">Transmembrane</keyword>
<keyword evidence="1" id="KW-0472">Membrane</keyword>
<evidence type="ECO:0000256" key="1">
    <source>
        <dbReference type="SAM" id="Phobius"/>
    </source>
</evidence>
<gene>
    <name evidence="2" type="ORF">SapgrDRAFT_3083</name>
</gene>
<sequence length="128" mass="15188">MKKLNIFIVRCSVKLFVLLVVMNIVSCQNHIEVRMKGYVDGFEEWKFGSEFIVLQSNLNSNSIPDSLICAGNTFVLYGKFNGRKKYKFNYEFDVNRRVYLYDSFDIKKPFNSVKYDTVNKKSIYKRYE</sequence>
<dbReference type="AlphaFoldDB" id="J0XZT4"/>
<evidence type="ECO:0000313" key="3">
    <source>
        <dbReference type="Proteomes" id="UP000005113"/>
    </source>
</evidence>
<dbReference type="Proteomes" id="UP000005113">
    <property type="component" value="Unassembled WGS sequence"/>
</dbReference>
<proteinExistence type="predicted"/>
<keyword evidence="1" id="KW-1133">Transmembrane helix</keyword>
<evidence type="ECO:0000313" key="2">
    <source>
        <dbReference type="EMBL" id="EJF54731.1"/>
    </source>
</evidence>